<keyword evidence="3 8" id="KW-0812">Transmembrane</keyword>
<evidence type="ECO:0000256" key="8">
    <source>
        <dbReference type="PROSITE-ProRule" id="PRU01193"/>
    </source>
</evidence>
<feature type="domain" description="CBS" evidence="10">
    <location>
        <begin position="221"/>
        <end position="285"/>
    </location>
</feature>
<organism evidence="12 13">
    <name type="scientific">Speluncibacter jeojiensis</name>
    <dbReference type="NCBI Taxonomy" id="2710754"/>
    <lineage>
        <taxon>Bacteria</taxon>
        <taxon>Bacillati</taxon>
        <taxon>Actinomycetota</taxon>
        <taxon>Actinomycetes</taxon>
        <taxon>Mycobacteriales</taxon>
        <taxon>Speluncibacteraceae</taxon>
        <taxon>Speluncibacter</taxon>
    </lineage>
</organism>
<dbReference type="Gene3D" id="3.10.580.10">
    <property type="entry name" value="CBS-domain"/>
    <property type="match status" value="1"/>
</dbReference>
<evidence type="ECO:0000256" key="5">
    <source>
        <dbReference type="ARBA" id="ARBA00022989"/>
    </source>
</evidence>
<evidence type="ECO:0000259" key="10">
    <source>
        <dbReference type="PROSITE" id="PS51371"/>
    </source>
</evidence>
<keyword evidence="7" id="KW-0129">CBS domain</keyword>
<reference evidence="12" key="1">
    <citation type="submission" date="2022-08" db="EMBL/GenBank/DDBJ databases">
        <title>Genome analysis of Corynebacteriales strain.</title>
        <authorList>
            <person name="Lee S.D."/>
        </authorList>
    </citation>
    <scope>NUCLEOTIDE SEQUENCE</scope>
    <source>
        <strain evidence="12">D3-21</strain>
    </source>
</reference>
<evidence type="ECO:0000256" key="6">
    <source>
        <dbReference type="ARBA" id="ARBA00023136"/>
    </source>
</evidence>
<evidence type="ECO:0000313" key="12">
    <source>
        <dbReference type="EMBL" id="MDG3013730.1"/>
    </source>
</evidence>
<sequence>MPDLWGILLTIALLAGNAFFVAAEFALISARRDRLEALHEQGKKRAMTVIHAGEHLSLMLAGAQLGITICSIVLGKVGEPAIAHLIEKPLDLIGAPEALLHPIAFAIALALVAFLHILLGEMVPKNLAIAGPERAAMLLVPAHLAFIRLARPVIAFYNWCANAVLRAMGVRPTDELDTTVSVLELSEMIGESRSEGLLDAEEHQRLTRALTTTGRTVAEVMIPLAQVRTVPLSVGGPTLGSVERAVVETGYSRYPVRARGGQLVGYVHLKDVLTEVSDADAGPDTRIPLSQVRALPRVADDTLLDEALATLRRSSSHLGSVTRWSPEVGRRVLVGIIALEDLVEEFVGTVRDSTHRADPPPQGIDR</sequence>
<dbReference type="EMBL" id="JANRHA010000002">
    <property type="protein sequence ID" value="MDG3013730.1"/>
    <property type="molecule type" value="Genomic_DNA"/>
</dbReference>
<feature type="transmembrane region" description="Helical" evidence="9">
    <location>
        <begin position="99"/>
        <end position="119"/>
    </location>
</feature>
<feature type="transmembrane region" description="Helical" evidence="9">
    <location>
        <begin position="49"/>
        <end position="74"/>
    </location>
</feature>
<dbReference type="PROSITE" id="PS51371">
    <property type="entry name" value="CBS"/>
    <property type="match status" value="1"/>
</dbReference>
<evidence type="ECO:0000313" key="13">
    <source>
        <dbReference type="Proteomes" id="UP001152755"/>
    </source>
</evidence>
<dbReference type="InterPro" id="IPR000644">
    <property type="entry name" value="CBS_dom"/>
</dbReference>
<dbReference type="CDD" id="cd04590">
    <property type="entry name" value="CBS_pair_CorC_HlyC_assoc"/>
    <property type="match status" value="1"/>
</dbReference>
<evidence type="ECO:0000256" key="2">
    <source>
        <dbReference type="ARBA" id="ARBA00022475"/>
    </source>
</evidence>
<evidence type="ECO:0000256" key="4">
    <source>
        <dbReference type="ARBA" id="ARBA00022737"/>
    </source>
</evidence>
<dbReference type="InterPro" id="IPR002550">
    <property type="entry name" value="CNNM"/>
</dbReference>
<proteinExistence type="predicted"/>
<dbReference type="InterPro" id="IPR051676">
    <property type="entry name" value="UPF0053_domain"/>
</dbReference>
<dbReference type="SUPFAM" id="SSF54631">
    <property type="entry name" value="CBS-domain pair"/>
    <property type="match status" value="1"/>
</dbReference>
<dbReference type="InterPro" id="IPR044751">
    <property type="entry name" value="Ion_transp-like_CBS"/>
</dbReference>
<keyword evidence="4" id="KW-0677">Repeat</keyword>
<dbReference type="Pfam" id="PF01595">
    <property type="entry name" value="CNNM"/>
    <property type="match status" value="1"/>
</dbReference>
<keyword evidence="6 8" id="KW-0472">Membrane</keyword>
<feature type="transmembrane region" description="Helical" evidence="9">
    <location>
        <begin position="6"/>
        <end position="28"/>
    </location>
</feature>
<keyword evidence="5 8" id="KW-1133">Transmembrane helix</keyword>
<dbReference type="PROSITE" id="PS51846">
    <property type="entry name" value="CNNM"/>
    <property type="match status" value="1"/>
</dbReference>
<dbReference type="RefSeq" id="WP_277832612.1">
    <property type="nucleotide sequence ID" value="NZ_JAAIVF010000003.1"/>
</dbReference>
<gene>
    <name evidence="12" type="ORF">NVS88_04060</name>
</gene>
<dbReference type="Pfam" id="PF00571">
    <property type="entry name" value="CBS"/>
    <property type="match status" value="1"/>
</dbReference>
<dbReference type="PANTHER" id="PTHR43099">
    <property type="entry name" value="UPF0053 PROTEIN YRKA"/>
    <property type="match status" value="1"/>
</dbReference>
<comment type="subcellular location">
    <subcellularLocation>
        <location evidence="1">Cell membrane</location>
        <topology evidence="1">Multi-pass membrane protein</topology>
    </subcellularLocation>
</comment>
<dbReference type="Proteomes" id="UP001152755">
    <property type="component" value="Unassembled WGS sequence"/>
</dbReference>
<dbReference type="PANTHER" id="PTHR43099:SF5">
    <property type="entry name" value="HLYC_CORC FAMILY TRANSPORTER"/>
    <property type="match status" value="1"/>
</dbReference>
<feature type="domain" description="CNNM transmembrane" evidence="11">
    <location>
        <begin position="1"/>
        <end position="202"/>
    </location>
</feature>
<accession>A0A9X4RCE0</accession>
<evidence type="ECO:0000256" key="1">
    <source>
        <dbReference type="ARBA" id="ARBA00004651"/>
    </source>
</evidence>
<comment type="caution">
    <text evidence="12">The sequence shown here is derived from an EMBL/GenBank/DDBJ whole genome shotgun (WGS) entry which is preliminary data.</text>
</comment>
<evidence type="ECO:0000259" key="11">
    <source>
        <dbReference type="PROSITE" id="PS51846"/>
    </source>
</evidence>
<keyword evidence="13" id="KW-1185">Reference proteome</keyword>
<dbReference type="InterPro" id="IPR046342">
    <property type="entry name" value="CBS_dom_sf"/>
</dbReference>
<dbReference type="GO" id="GO:0005886">
    <property type="term" value="C:plasma membrane"/>
    <property type="evidence" value="ECO:0007669"/>
    <property type="project" value="UniProtKB-SubCell"/>
</dbReference>
<protein>
    <submittedName>
        <fullName evidence="12">Hemolysin family protein</fullName>
    </submittedName>
</protein>
<evidence type="ECO:0000256" key="7">
    <source>
        <dbReference type="PROSITE-ProRule" id="PRU00703"/>
    </source>
</evidence>
<evidence type="ECO:0000256" key="9">
    <source>
        <dbReference type="SAM" id="Phobius"/>
    </source>
</evidence>
<dbReference type="AlphaFoldDB" id="A0A9X4RCE0"/>
<keyword evidence="2" id="KW-1003">Cell membrane</keyword>
<evidence type="ECO:0000256" key="3">
    <source>
        <dbReference type="ARBA" id="ARBA00022692"/>
    </source>
</evidence>
<name>A0A9X4RCE0_9ACTN</name>